<name>A0A0A8UM04_LEGHA</name>
<gene>
    <name evidence="1" type="ORF">LHA_0825</name>
</gene>
<dbReference type="PATRIC" id="fig|449.7.peg.2913"/>
<dbReference type="RefSeq" id="WP_045105367.1">
    <property type="nucleotide sequence ID" value="NZ_LN681225.1"/>
</dbReference>
<keyword evidence="2" id="KW-1185">Reference proteome</keyword>
<dbReference type="HOGENOM" id="CLU_2287974_0_0_6"/>
<reference evidence="2" key="1">
    <citation type="submission" date="2014-09" db="EMBL/GenBank/DDBJ databases">
        <authorList>
            <person name="Gomez-Valero L."/>
        </authorList>
    </citation>
    <scope>NUCLEOTIDE SEQUENCE [LARGE SCALE GENOMIC DNA]</scope>
    <source>
        <strain evidence="2">ATCC35250</strain>
    </source>
</reference>
<organism evidence="1 2">
    <name type="scientific">Legionella hackeliae</name>
    <dbReference type="NCBI Taxonomy" id="449"/>
    <lineage>
        <taxon>Bacteria</taxon>
        <taxon>Pseudomonadati</taxon>
        <taxon>Pseudomonadota</taxon>
        <taxon>Gammaproteobacteria</taxon>
        <taxon>Legionellales</taxon>
        <taxon>Legionellaceae</taxon>
        <taxon>Legionella</taxon>
    </lineage>
</organism>
<dbReference type="AlphaFoldDB" id="A0A0A8UM04"/>
<protein>
    <submittedName>
        <fullName evidence="1">Uncharacterized protein</fullName>
    </submittedName>
</protein>
<evidence type="ECO:0000313" key="2">
    <source>
        <dbReference type="Proteomes" id="UP000032803"/>
    </source>
</evidence>
<evidence type="ECO:0000313" key="1">
    <source>
        <dbReference type="EMBL" id="CEK09905.1"/>
    </source>
</evidence>
<proteinExistence type="predicted"/>
<dbReference type="Proteomes" id="UP000032803">
    <property type="component" value="Chromosome I"/>
</dbReference>
<dbReference type="KEGG" id="lha:LHA_0825"/>
<accession>A0A0A8UM04</accession>
<sequence>MMQLLFIETLICDNLTTRMLKNSTTPIREIIESWKSYTTNGISNWEICCSHRRQPIAYGFFGKVAVGIYNALNKTTTTHFILNLADTQDEQTIHTNFNSPK</sequence>
<dbReference type="EMBL" id="LN681225">
    <property type="protein sequence ID" value="CEK09905.1"/>
    <property type="molecule type" value="Genomic_DNA"/>
</dbReference>